<comment type="caution">
    <text evidence="6">The sequence shown here is derived from an EMBL/GenBank/DDBJ whole genome shotgun (WGS) entry which is preliminary data.</text>
</comment>
<dbReference type="PANTHER" id="PTHR30469">
    <property type="entry name" value="MULTIDRUG RESISTANCE PROTEIN MDTA"/>
    <property type="match status" value="1"/>
</dbReference>
<evidence type="ECO:0000259" key="5">
    <source>
        <dbReference type="Pfam" id="PF25989"/>
    </source>
</evidence>
<protein>
    <submittedName>
        <fullName evidence="6">RND family efflux transporter MFP subunit</fullName>
    </submittedName>
</protein>
<proteinExistence type="inferred from homology"/>
<evidence type="ECO:0000313" key="7">
    <source>
        <dbReference type="Proteomes" id="UP000295135"/>
    </source>
</evidence>
<dbReference type="AlphaFoldDB" id="A0A4R3JX35"/>
<dbReference type="Gene3D" id="1.10.287.470">
    <property type="entry name" value="Helix hairpin bin"/>
    <property type="match status" value="1"/>
</dbReference>
<feature type="coiled-coil region" evidence="2">
    <location>
        <begin position="100"/>
        <end position="158"/>
    </location>
</feature>
<dbReference type="GO" id="GO:0015562">
    <property type="term" value="F:efflux transmembrane transporter activity"/>
    <property type="evidence" value="ECO:0007669"/>
    <property type="project" value="TreeGrafter"/>
</dbReference>
<dbReference type="GO" id="GO:1990281">
    <property type="term" value="C:efflux pump complex"/>
    <property type="evidence" value="ECO:0007669"/>
    <property type="project" value="TreeGrafter"/>
</dbReference>
<dbReference type="PROSITE" id="PS51257">
    <property type="entry name" value="PROKAR_LIPOPROTEIN"/>
    <property type="match status" value="1"/>
</dbReference>
<dbReference type="InterPro" id="IPR006143">
    <property type="entry name" value="RND_pump_MFP"/>
</dbReference>
<dbReference type="Pfam" id="PF25917">
    <property type="entry name" value="BSH_RND"/>
    <property type="match status" value="1"/>
</dbReference>
<feature type="domain" description="YknX-like C-terminal permuted SH3-like" evidence="5">
    <location>
        <begin position="276"/>
        <end position="343"/>
    </location>
</feature>
<name>A0A4R3JX35_9PROT</name>
<feature type="domain" description="CusB-like beta-barrel" evidence="4">
    <location>
        <begin position="200"/>
        <end position="268"/>
    </location>
</feature>
<dbReference type="EMBL" id="SLZY01000007">
    <property type="protein sequence ID" value="TCS71876.1"/>
    <property type="molecule type" value="Genomic_DNA"/>
</dbReference>
<evidence type="ECO:0000259" key="4">
    <source>
        <dbReference type="Pfam" id="PF25954"/>
    </source>
</evidence>
<comment type="similarity">
    <text evidence="1">Belongs to the membrane fusion protein (MFP) (TC 8.A.1) family.</text>
</comment>
<accession>A0A4R3JX35</accession>
<dbReference type="PANTHER" id="PTHR30469:SF15">
    <property type="entry name" value="HLYD FAMILY OF SECRETION PROTEINS"/>
    <property type="match status" value="1"/>
</dbReference>
<sequence length="344" mass="36077">MKATTMNKWQGGLLAALLFGSLVGCGGGEQPGQAAPGKTVKAEIGVVRASRVAEQYPAPATLVALESVPVASRIMGYIRAIDVVEGQAVKAGQRLFTIDATDARSQADQANAALADAKANFDRFANLYKDEAVSRQQYEKMKLAYDQARAAADSANNQLRYAVVVSPIAGVVTQKLGNAGSLASPGQPVVVVENPARLQVQTQVGEEVLRQIKPGDVVPVEVDGMSGVVEARVARISPAADPVSRTFLVKLDIAAPGLKSGLFARALFKMGERDGLLVPKNALVERAGIVGLFVVDAQGMAHFRMVRTGAEHNGQVEIQAGLSAGERIVVNGADKLESGDRVQG</sequence>
<gene>
    <name evidence="6" type="ORF">EDC61_10714</name>
</gene>
<dbReference type="NCBIfam" id="TIGR01730">
    <property type="entry name" value="RND_mfp"/>
    <property type="match status" value="1"/>
</dbReference>
<evidence type="ECO:0000259" key="3">
    <source>
        <dbReference type="Pfam" id="PF25917"/>
    </source>
</evidence>
<evidence type="ECO:0000256" key="2">
    <source>
        <dbReference type="SAM" id="Coils"/>
    </source>
</evidence>
<keyword evidence="7" id="KW-1185">Reference proteome</keyword>
<evidence type="ECO:0000313" key="6">
    <source>
        <dbReference type="EMBL" id="TCS71876.1"/>
    </source>
</evidence>
<dbReference type="Gene3D" id="2.40.420.20">
    <property type="match status" value="1"/>
</dbReference>
<dbReference type="Pfam" id="PF25954">
    <property type="entry name" value="Beta-barrel_RND_2"/>
    <property type="match status" value="1"/>
</dbReference>
<dbReference type="Gene3D" id="2.40.50.100">
    <property type="match status" value="1"/>
</dbReference>
<keyword evidence="2" id="KW-0175">Coiled coil</keyword>
<dbReference type="InterPro" id="IPR058637">
    <property type="entry name" value="YknX-like_C"/>
</dbReference>
<reference evidence="6 7" key="1">
    <citation type="submission" date="2019-03" db="EMBL/GenBank/DDBJ databases">
        <title>Genomic Encyclopedia of Type Strains, Phase IV (KMG-IV): sequencing the most valuable type-strain genomes for metagenomic binning, comparative biology and taxonomic classification.</title>
        <authorList>
            <person name="Goeker M."/>
        </authorList>
    </citation>
    <scope>NUCLEOTIDE SEQUENCE [LARGE SCALE GENOMIC DNA]</scope>
    <source>
        <strain evidence="6 7">DSM 103923</strain>
    </source>
</reference>
<dbReference type="InterPro" id="IPR058625">
    <property type="entry name" value="MdtA-like_BSH"/>
</dbReference>
<dbReference type="Proteomes" id="UP000295135">
    <property type="component" value="Unassembled WGS sequence"/>
</dbReference>
<evidence type="ECO:0000256" key="1">
    <source>
        <dbReference type="ARBA" id="ARBA00009477"/>
    </source>
</evidence>
<dbReference type="SUPFAM" id="SSF111369">
    <property type="entry name" value="HlyD-like secretion proteins"/>
    <property type="match status" value="1"/>
</dbReference>
<dbReference type="InterPro" id="IPR058792">
    <property type="entry name" value="Beta-barrel_RND_2"/>
</dbReference>
<dbReference type="Gene3D" id="2.40.30.170">
    <property type="match status" value="1"/>
</dbReference>
<organism evidence="6 7">
    <name type="scientific">Sulfuritortus calidifontis</name>
    <dbReference type="NCBI Taxonomy" id="1914471"/>
    <lineage>
        <taxon>Bacteria</taxon>
        <taxon>Pseudomonadati</taxon>
        <taxon>Pseudomonadota</taxon>
        <taxon>Betaproteobacteria</taxon>
        <taxon>Nitrosomonadales</taxon>
        <taxon>Thiobacillaceae</taxon>
        <taxon>Sulfuritortus</taxon>
    </lineage>
</organism>
<dbReference type="Pfam" id="PF25989">
    <property type="entry name" value="YknX_C"/>
    <property type="match status" value="1"/>
</dbReference>
<feature type="domain" description="Multidrug resistance protein MdtA-like barrel-sandwich hybrid" evidence="3">
    <location>
        <begin position="67"/>
        <end position="190"/>
    </location>
</feature>